<keyword evidence="3" id="KW-1185">Reference proteome</keyword>
<comment type="caution">
    <text evidence="2">The sequence shown here is derived from an EMBL/GenBank/DDBJ whole genome shotgun (WGS) entry which is preliminary data.</text>
</comment>
<evidence type="ECO:0000313" key="3">
    <source>
        <dbReference type="Proteomes" id="UP001189429"/>
    </source>
</evidence>
<organism evidence="2 3">
    <name type="scientific">Prorocentrum cordatum</name>
    <dbReference type="NCBI Taxonomy" id="2364126"/>
    <lineage>
        <taxon>Eukaryota</taxon>
        <taxon>Sar</taxon>
        <taxon>Alveolata</taxon>
        <taxon>Dinophyceae</taxon>
        <taxon>Prorocentrales</taxon>
        <taxon>Prorocentraceae</taxon>
        <taxon>Prorocentrum</taxon>
    </lineage>
</organism>
<feature type="compositionally biased region" description="Basic and acidic residues" evidence="1">
    <location>
        <begin position="1050"/>
        <end position="1060"/>
    </location>
</feature>
<feature type="region of interest" description="Disordered" evidence="1">
    <location>
        <begin position="1037"/>
        <end position="1076"/>
    </location>
</feature>
<sequence>EQRHAAAARIQATHRGRVMHRRFQEEMARLVPREHAEDGCIYWHVTLVKSHPRERYGFSHTTDASEFSRARGALATPGVPAFLMVKTVAHGGLLSSWNEDHPEAEVISADRIVEVNGIAGDPIEMQAQLMTGSVRMRVCRYPARFSVRLARGEGQRFGVKFRGEAEETGSNAACLQIQDLHPKGLLEMHNLAQISRGQFHCVVTKGMSIEAVNDVRGNAETLIECLRTCTDAQLIIQRGEAMEQCFLERFRLEPRLFGGVLRVEPESYSYRSERSSSSSTPGIMTTYMTHEVTVRVADPTDPELAKIGLPEMEPFTTGPIVHAGIPESNWAWHTVGLTQADLWHDGLTHLLTRHGIKADDYHSDALNDLWEEVHRGKYATLSVREDFELERRINIVKVWLCAEIFSVDHVLVRKFEVERGEKNFEVQDRPLTGRMTVDQSWESCVVETVETKMGLEGAFQNMAFSVDERSYRLSEEIGYSSKFPGLRTLYCIHEVRCRIHDPDSDGMEGLGLPDGHDFTLVRIKHQKKDNSGSVRTMTRWCWKPMAELMYSSQSFQHGLVDQPSCVNEKQEQKRRLPAPSPPRLPEEASADGESPASKTGCWVLAEVMRGKRPNSDRALNAAKKIRDANYTCRHFFDDCMKAFPELALYMVGAEDGTEALTSSGRTPDDEYQRTMGALFAVYWLMRRTIDGAQSFCFGVDNDWNPLSEKSPFPSRSPEELEKRRTFLEQMKWEELEQLFMDAGLLRKDPEGPGGWSHDVERTLAMLVLTAIHDIMKVKALLPVDQEGEKISDHDAALAFVLEHYPSVLPSFEMLPRASKQSVKFTQCKMEYNMGWLVQAEAPPGALFQKFKDMIMSGQVSGCDVAFYFVHWLTDLAGAEPCPQEGCEKFVLKFPQKVSQHSTTLAETCSDGGRSVWSEVDSVDGAGRATGDCETEAADGLEQVAPAEVCPSGMALDDQPRRLLAVDLGFEEVDVLGDEPGESPVSTPRCPAAAAFEDILQEKRSPAPDAASEGNDREGDENARAARARADLMLAYRPAQAVSSGGHRGARRADKGADGSGRKVQLTPLEAKPQDAKRRVKKLAAELGCGDAENAARIAGALARHDPLP</sequence>
<feature type="non-terminal residue" evidence="2">
    <location>
        <position position="1"/>
    </location>
</feature>
<proteinExistence type="predicted"/>
<name>A0ABN9VDV4_9DINO</name>
<feature type="region of interest" description="Disordered" evidence="1">
    <location>
        <begin position="564"/>
        <end position="597"/>
    </location>
</feature>
<protein>
    <recommendedName>
        <fullName evidence="4">PDZ domain-containing protein</fullName>
    </recommendedName>
</protein>
<evidence type="ECO:0000256" key="1">
    <source>
        <dbReference type="SAM" id="MobiDB-lite"/>
    </source>
</evidence>
<feature type="region of interest" description="Disordered" evidence="1">
    <location>
        <begin position="1002"/>
        <end position="1023"/>
    </location>
</feature>
<dbReference type="EMBL" id="CAUYUJ010017057">
    <property type="protein sequence ID" value="CAK0871299.1"/>
    <property type="molecule type" value="Genomic_DNA"/>
</dbReference>
<reference evidence="2" key="1">
    <citation type="submission" date="2023-10" db="EMBL/GenBank/DDBJ databases">
        <authorList>
            <person name="Chen Y."/>
            <person name="Shah S."/>
            <person name="Dougan E. K."/>
            <person name="Thang M."/>
            <person name="Chan C."/>
        </authorList>
    </citation>
    <scope>NUCLEOTIDE SEQUENCE [LARGE SCALE GENOMIC DNA]</scope>
</reference>
<dbReference type="Proteomes" id="UP001189429">
    <property type="component" value="Unassembled WGS sequence"/>
</dbReference>
<evidence type="ECO:0008006" key="4">
    <source>
        <dbReference type="Google" id="ProtNLM"/>
    </source>
</evidence>
<feature type="compositionally biased region" description="Basic and acidic residues" evidence="1">
    <location>
        <begin position="1013"/>
        <end position="1023"/>
    </location>
</feature>
<evidence type="ECO:0000313" key="2">
    <source>
        <dbReference type="EMBL" id="CAK0871299.1"/>
    </source>
</evidence>
<accession>A0ABN9VDV4</accession>
<dbReference type="PROSITE" id="PS50096">
    <property type="entry name" value="IQ"/>
    <property type="match status" value="1"/>
</dbReference>
<gene>
    <name evidence="2" type="ORF">PCOR1329_LOCUS57171</name>
</gene>
<feature type="non-terminal residue" evidence="2">
    <location>
        <position position="1108"/>
    </location>
</feature>